<proteinExistence type="predicted"/>
<reference evidence="1" key="1">
    <citation type="submission" date="2022-01" db="EMBL/GenBank/DDBJ databases">
        <title>Pseudomonas sp. nov. isolated from Antarctic regolith.</title>
        <authorList>
            <person name="Novakova D."/>
            <person name="Sedlar K."/>
        </authorList>
    </citation>
    <scope>NUCLEOTIDE SEQUENCE</scope>
    <source>
        <strain evidence="1">P2647</strain>
    </source>
</reference>
<keyword evidence="2" id="KW-1185">Reference proteome</keyword>
<dbReference type="RefSeq" id="WP_237252083.1">
    <property type="nucleotide sequence ID" value="NZ_JAKJXE010000002.1"/>
</dbReference>
<evidence type="ECO:0000313" key="1">
    <source>
        <dbReference type="EMBL" id="MCF7542771.1"/>
    </source>
</evidence>
<sequence>MDAKLVSWVQDMKRGTLMPGLIFKGATGKGGDAVSTPVCRLGKKSSKTNGFMGRTKNTAPSIRKSVATAKSEERRPMIRYRFFCQNMQAVRYVVNFIHKPSPLKGDELSSKSGYSCLTHALHPLRTTLDVLEIPDDFQYMDPELVELLESAVSEYLER</sequence>
<accession>A0ABS9I5R9</accession>
<name>A0ABS9I5R9_9PSED</name>
<dbReference type="Proteomes" id="UP001162905">
    <property type="component" value="Unassembled WGS sequence"/>
</dbReference>
<gene>
    <name evidence="1" type="ORF">L4G47_11095</name>
</gene>
<comment type="caution">
    <text evidence="1">The sequence shown here is derived from an EMBL/GenBank/DDBJ whole genome shotgun (WGS) entry which is preliminary data.</text>
</comment>
<organism evidence="1 2">
    <name type="scientific">Pseudomonas petrae</name>
    <dbReference type="NCBI Taxonomy" id="2912190"/>
    <lineage>
        <taxon>Bacteria</taxon>
        <taxon>Pseudomonadati</taxon>
        <taxon>Pseudomonadota</taxon>
        <taxon>Gammaproteobacteria</taxon>
        <taxon>Pseudomonadales</taxon>
        <taxon>Pseudomonadaceae</taxon>
        <taxon>Pseudomonas</taxon>
    </lineage>
</organism>
<dbReference type="EMBL" id="JAKJXH010000009">
    <property type="protein sequence ID" value="MCF7542771.1"/>
    <property type="molecule type" value="Genomic_DNA"/>
</dbReference>
<protein>
    <submittedName>
        <fullName evidence="1">Uncharacterized protein</fullName>
    </submittedName>
</protein>
<evidence type="ECO:0000313" key="2">
    <source>
        <dbReference type="Proteomes" id="UP001162905"/>
    </source>
</evidence>